<dbReference type="AlphaFoldDB" id="A0A0G4GSV5"/>
<feature type="signal peptide" evidence="1">
    <location>
        <begin position="1"/>
        <end position="17"/>
    </location>
</feature>
<evidence type="ECO:0000256" key="1">
    <source>
        <dbReference type="SAM" id="SignalP"/>
    </source>
</evidence>
<accession>A0A0G4GSV5</accession>
<keyword evidence="1" id="KW-0732">Signal</keyword>
<evidence type="ECO:0000313" key="2">
    <source>
        <dbReference type="EMBL" id="CEM33784.1"/>
    </source>
</evidence>
<dbReference type="VEuPathDB" id="CryptoDB:Cvel_23240"/>
<organism evidence="2">
    <name type="scientific">Chromera velia CCMP2878</name>
    <dbReference type="NCBI Taxonomy" id="1169474"/>
    <lineage>
        <taxon>Eukaryota</taxon>
        <taxon>Sar</taxon>
        <taxon>Alveolata</taxon>
        <taxon>Colpodellida</taxon>
        <taxon>Chromeraceae</taxon>
        <taxon>Chromera</taxon>
    </lineage>
</organism>
<dbReference type="EMBL" id="CDMZ01001517">
    <property type="protein sequence ID" value="CEM33784.1"/>
    <property type="molecule type" value="Genomic_DNA"/>
</dbReference>
<sequence>MLKSILSTAVSFGAVCALGSPAEVFSDSAIFEGLSHFKDFGVPGTVEDPVNQAMIADGSCRLLNAASGDETAFAFWYNQESTKEVISALAGLPSTSKPSNFTLSAKRDLGPLCKRLQKKAVSETDFSCRRGYDFTTIAQSMSNWHRALCASASESSWEGEFDPAYQPQQVALTAGFMCLISCDSNKKQLPLSALQSFAESVSVVEEVKKNTCTAFPWGQIDFSAVSSADAMGALTYPLLEMCGCARSVGGKGLRGAAPEQSKVW</sequence>
<reference evidence="2" key="1">
    <citation type="submission" date="2014-11" db="EMBL/GenBank/DDBJ databases">
        <authorList>
            <person name="Otto D Thomas"/>
            <person name="Naeem Raeece"/>
        </authorList>
    </citation>
    <scope>NUCLEOTIDE SEQUENCE</scope>
</reference>
<gene>
    <name evidence="2" type="ORF">Cvel_23240</name>
</gene>
<protein>
    <submittedName>
        <fullName evidence="2">Uncharacterized protein</fullName>
    </submittedName>
</protein>
<proteinExistence type="predicted"/>
<name>A0A0G4GSV5_9ALVE</name>
<feature type="chain" id="PRO_5005191154" evidence="1">
    <location>
        <begin position="18"/>
        <end position="264"/>
    </location>
</feature>